<dbReference type="Gene3D" id="3.40.630.30">
    <property type="match status" value="1"/>
</dbReference>
<gene>
    <name evidence="2" type="ORF">MUN88_02455</name>
</gene>
<evidence type="ECO:0000313" key="3">
    <source>
        <dbReference type="Proteomes" id="UP000831782"/>
    </source>
</evidence>
<evidence type="ECO:0000313" key="2">
    <source>
        <dbReference type="EMBL" id="UOQ49021.1"/>
    </source>
</evidence>
<dbReference type="InterPro" id="IPR016181">
    <property type="entry name" value="Acyl_CoA_acyltransferase"/>
</dbReference>
<dbReference type="Pfam" id="PF00583">
    <property type="entry name" value="Acetyltransf_1"/>
    <property type="match status" value="1"/>
</dbReference>
<reference evidence="2 3" key="1">
    <citation type="submission" date="2022-04" db="EMBL/GenBank/DDBJ databases">
        <title>Gracilibacillus sp. isolated from saltern.</title>
        <authorList>
            <person name="Won M."/>
            <person name="Lee C.-M."/>
            <person name="Woen H.-Y."/>
            <person name="Kwon S.-W."/>
        </authorList>
    </citation>
    <scope>NUCLEOTIDE SEQUENCE [LARGE SCALE GENOMIC DNA]</scope>
    <source>
        <strain evidence="2 3">SSWR10-1</strain>
    </source>
</reference>
<feature type="domain" description="N-acetyltransferase" evidence="1">
    <location>
        <begin position="1"/>
        <end position="139"/>
    </location>
</feature>
<dbReference type="InterPro" id="IPR000182">
    <property type="entry name" value="GNAT_dom"/>
</dbReference>
<dbReference type="RefSeq" id="WP_244720436.1">
    <property type="nucleotide sequence ID" value="NZ_CP095072.1"/>
</dbReference>
<proteinExistence type="predicted"/>
<dbReference type="Proteomes" id="UP000831782">
    <property type="component" value="Chromosome"/>
</dbReference>
<accession>A0ABY4EYC8</accession>
<keyword evidence="3" id="KW-1185">Reference proteome</keyword>
<sequence>MKINQKTNQKDRDYIREKVIEFNMLNLPDELKTPKEEVCFVIEDEAGEVIGGVTGTMYWHHLHLDFLWIENEFRGKGYGSELLKQIEEVATENECRLIFLDTFSFQAPEFYKKNGYKVFGVMEDHPKGFNQYFLEKRLS</sequence>
<protein>
    <submittedName>
        <fullName evidence="2">GNAT family N-acetyltransferase</fullName>
    </submittedName>
</protein>
<dbReference type="SUPFAM" id="SSF55729">
    <property type="entry name" value="Acyl-CoA N-acyltransferases (Nat)"/>
    <property type="match status" value="1"/>
</dbReference>
<name>A0ABY4EYC8_9BACI</name>
<dbReference type="CDD" id="cd04301">
    <property type="entry name" value="NAT_SF"/>
    <property type="match status" value="1"/>
</dbReference>
<dbReference type="PROSITE" id="PS51186">
    <property type="entry name" value="GNAT"/>
    <property type="match status" value="1"/>
</dbReference>
<dbReference type="EMBL" id="CP095072">
    <property type="protein sequence ID" value="UOQ49021.1"/>
    <property type="molecule type" value="Genomic_DNA"/>
</dbReference>
<evidence type="ECO:0000259" key="1">
    <source>
        <dbReference type="PROSITE" id="PS51186"/>
    </source>
</evidence>
<organism evidence="2 3">
    <name type="scientific">Gracilibacillus caseinilyticus</name>
    <dbReference type="NCBI Taxonomy" id="2932256"/>
    <lineage>
        <taxon>Bacteria</taxon>
        <taxon>Bacillati</taxon>
        <taxon>Bacillota</taxon>
        <taxon>Bacilli</taxon>
        <taxon>Bacillales</taxon>
        <taxon>Bacillaceae</taxon>
        <taxon>Gracilibacillus</taxon>
    </lineage>
</organism>